<dbReference type="EMBL" id="ML210299">
    <property type="protein sequence ID" value="TFK20454.1"/>
    <property type="molecule type" value="Genomic_DNA"/>
</dbReference>
<accession>A0A5C3KJX7</accession>
<gene>
    <name evidence="1" type="ORF">FA15DRAFT_546087</name>
</gene>
<feature type="non-terminal residue" evidence="1">
    <location>
        <position position="1"/>
    </location>
</feature>
<organism evidence="1 2">
    <name type="scientific">Coprinopsis marcescibilis</name>
    <name type="common">Agaric fungus</name>
    <name type="synonym">Psathyrella marcescibilis</name>
    <dbReference type="NCBI Taxonomy" id="230819"/>
    <lineage>
        <taxon>Eukaryota</taxon>
        <taxon>Fungi</taxon>
        <taxon>Dikarya</taxon>
        <taxon>Basidiomycota</taxon>
        <taxon>Agaricomycotina</taxon>
        <taxon>Agaricomycetes</taxon>
        <taxon>Agaricomycetidae</taxon>
        <taxon>Agaricales</taxon>
        <taxon>Agaricineae</taxon>
        <taxon>Psathyrellaceae</taxon>
        <taxon>Coprinopsis</taxon>
    </lineage>
</organism>
<reference evidence="1 2" key="1">
    <citation type="journal article" date="2019" name="Nat. Ecol. Evol.">
        <title>Megaphylogeny resolves global patterns of mushroom evolution.</title>
        <authorList>
            <person name="Varga T."/>
            <person name="Krizsan K."/>
            <person name="Foldi C."/>
            <person name="Dima B."/>
            <person name="Sanchez-Garcia M."/>
            <person name="Sanchez-Ramirez S."/>
            <person name="Szollosi G.J."/>
            <person name="Szarkandi J.G."/>
            <person name="Papp V."/>
            <person name="Albert L."/>
            <person name="Andreopoulos W."/>
            <person name="Angelini C."/>
            <person name="Antonin V."/>
            <person name="Barry K.W."/>
            <person name="Bougher N.L."/>
            <person name="Buchanan P."/>
            <person name="Buyck B."/>
            <person name="Bense V."/>
            <person name="Catcheside P."/>
            <person name="Chovatia M."/>
            <person name="Cooper J."/>
            <person name="Damon W."/>
            <person name="Desjardin D."/>
            <person name="Finy P."/>
            <person name="Geml J."/>
            <person name="Haridas S."/>
            <person name="Hughes K."/>
            <person name="Justo A."/>
            <person name="Karasinski D."/>
            <person name="Kautmanova I."/>
            <person name="Kiss B."/>
            <person name="Kocsube S."/>
            <person name="Kotiranta H."/>
            <person name="LaButti K.M."/>
            <person name="Lechner B.E."/>
            <person name="Liimatainen K."/>
            <person name="Lipzen A."/>
            <person name="Lukacs Z."/>
            <person name="Mihaltcheva S."/>
            <person name="Morgado L.N."/>
            <person name="Niskanen T."/>
            <person name="Noordeloos M.E."/>
            <person name="Ohm R.A."/>
            <person name="Ortiz-Santana B."/>
            <person name="Ovrebo C."/>
            <person name="Racz N."/>
            <person name="Riley R."/>
            <person name="Savchenko A."/>
            <person name="Shiryaev A."/>
            <person name="Soop K."/>
            <person name="Spirin V."/>
            <person name="Szebenyi C."/>
            <person name="Tomsovsky M."/>
            <person name="Tulloss R.E."/>
            <person name="Uehling J."/>
            <person name="Grigoriev I.V."/>
            <person name="Vagvolgyi C."/>
            <person name="Papp T."/>
            <person name="Martin F.M."/>
            <person name="Miettinen O."/>
            <person name="Hibbett D.S."/>
            <person name="Nagy L.G."/>
        </authorList>
    </citation>
    <scope>NUCLEOTIDE SEQUENCE [LARGE SCALE GENOMIC DNA]</scope>
    <source>
        <strain evidence="1 2">CBS 121175</strain>
    </source>
</reference>
<dbReference type="Proteomes" id="UP000307440">
    <property type="component" value="Unassembled WGS sequence"/>
</dbReference>
<keyword evidence="2" id="KW-1185">Reference proteome</keyword>
<evidence type="ECO:0000313" key="1">
    <source>
        <dbReference type="EMBL" id="TFK20454.1"/>
    </source>
</evidence>
<name>A0A5C3KJX7_COPMA</name>
<proteinExistence type="predicted"/>
<dbReference type="OrthoDB" id="2881727at2759"/>
<evidence type="ECO:0000313" key="2">
    <source>
        <dbReference type="Proteomes" id="UP000307440"/>
    </source>
</evidence>
<sequence length="129" mass="15199">HLPRSTFREKQMDIIIWSHRMLGRVVPSTRSMKRVEQMLQKLCGIPTLRYKGALGNVYYVNDMHRIIAQEFANPCVRPHLHLFPEERKEGLSEARHFSQWRKELDPDLLTPMVRVGAQDFYTLEPTLVV</sequence>
<dbReference type="AlphaFoldDB" id="A0A5C3KJX7"/>
<protein>
    <submittedName>
        <fullName evidence="1">Uncharacterized protein</fullName>
    </submittedName>
</protein>
<feature type="non-terminal residue" evidence="1">
    <location>
        <position position="129"/>
    </location>
</feature>
<dbReference type="STRING" id="230819.A0A5C3KJX7"/>